<name>A0A3N9UDC5_9BACI</name>
<evidence type="ECO:0000256" key="1">
    <source>
        <dbReference type="NCBIfam" id="TIGR01796"/>
    </source>
</evidence>
<evidence type="ECO:0000313" key="5">
    <source>
        <dbReference type="Proteomes" id="UP000274033"/>
    </source>
</evidence>
<dbReference type="InterPro" id="IPR035959">
    <property type="entry name" value="RutC-like_sf"/>
</dbReference>
<dbReference type="AlphaFoldDB" id="A0A3N9UDC5"/>
<keyword evidence="5" id="KW-1185">Reference proteome</keyword>
<feature type="binding site" evidence="2">
    <location>
        <position position="107"/>
    </location>
    <ligand>
        <name>prephenate</name>
        <dbReference type="ChEBI" id="CHEBI:29934"/>
    </ligand>
</feature>
<feature type="binding site" evidence="2">
    <location>
        <position position="89"/>
    </location>
    <ligand>
        <name>prephenate</name>
        <dbReference type="ChEBI" id="CHEBI:29934"/>
    </ligand>
</feature>
<dbReference type="PROSITE" id="PS51167">
    <property type="entry name" value="CHORISMATE_MUT_1"/>
    <property type="match status" value="1"/>
</dbReference>
<evidence type="ECO:0000256" key="2">
    <source>
        <dbReference type="PIRSR" id="PIRSR005965-1"/>
    </source>
</evidence>
<dbReference type="SUPFAM" id="SSF55298">
    <property type="entry name" value="YjgF-like"/>
    <property type="match status" value="1"/>
</dbReference>
<accession>A0A3N9UDC5</accession>
<proteinExistence type="predicted"/>
<evidence type="ECO:0000313" key="4">
    <source>
        <dbReference type="EMBL" id="RQW74310.1"/>
    </source>
</evidence>
<dbReference type="EC" id="5.4.99.5" evidence="1 3"/>
<keyword evidence="3 4" id="KW-0413">Isomerase</keyword>
<dbReference type="OrthoDB" id="9802232at2"/>
<keyword evidence="2 3" id="KW-0057">Aromatic amino acid biosynthesis</keyword>
<evidence type="ECO:0000256" key="3">
    <source>
        <dbReference type="PROSITE-ProRule" id="PRU00514"/>
    </source>
</evidence>
<dbReference type="GO" id="GO:0046417">
    <property type="term" value="P:chorismate metabolic process"/>
    <property type="evidence" value="ECO:0007669"/>
    <property type="project" value="TreeGrafter"/>
</dbReference>
<dbReference type="GO" id="GO:0004106">
    <property type="term" value="F:chorismate mutase activity"/>
    <property type="evidence" value="ECO:0007669"/>
    <property type="project" value="UniProtKB-UniRule"/>
</dbReference>
<organism evidence="4 5">
    <name type="scientific">Lysinibacillus composti</name>
    <dbReference type="NCBI Taxonomy" id="720633"/>
    <lineage>
        <taxon>Bacteria</taxon>
        <taxon>Bacillati</taxon>
        <taxon>Bacillota</taxon>
        <taxon>Bacilli</taxon>
        <taxon>Bacillales</taxon>
        <taxon>Bacillaceae</taxon>
        <taxon>Lysinibacillus</taxon>
    </lineage>
</organism>
<sequence length="120" mass="13503">MIRGVRGAVTIEEDNPELIYSETVHLVQEITKVNEIDPEDIISVLISTTPDITSAFPAKAVRSLDGWQYVPTMCMHEMNVPNALPLCIRVLLHVNLEVSQKDVKHVYLNDAVKLRPDLVK</sequence>
<dbReference type="GO" id="GO:0009073">
    <property type="term" value="P:aromatic amino acid family biosynthetic process"/>
    <property type="evidence" value="ECO:0007669"/>
    <property type="project" value="UniProtKB-UniRule"/>
</dbReference>
<dbReference type="InterPro" id="IPR008243">
    <property type="entry name" value="Chorismate_mutase_AroH"/>
</dbReference>
<comment type="catalytic activity">
    <reaction evidence="3">
        <text>chorismate = prephenate</text>
        <dbReference type="Rhea" id="RHEA:13897"/>
        <dbReference type="ChEBI" id="CHEBI:29748"/>
        <dbReference type="ChEBI" id="CHEBI:29934"/>
        <dbReference type="EC" id="5.4.99.5"/>
    </reaction>
</comment>
<dbReference type="Proteomes" id="UP000274033">
    <property type="component" value="Unassembled WGS sequence"/>
</dbReference>
<dbReference type="PANTHER" id="PTHR21164:SF0">
    <property type="entry name" value="CHORISMATE MUTASE AROH"/>
    <property type="match status" value="1"/>
</dbReference>
<dbReference type="UniPathway" id="UPA00120">
    <property type="reaction ID" value="UER00203"/>
</dbReference>
<keyword evidence="2 3" id="KW-0028">Amino-acid biosynthesis</keyword>
<dbReference type="GO" id="GO:0008652">
    <property type="term" value="P:amino acid biosynthetic process"/>
    <property type="evidence" value="ECO:0007669"/>
    <property type="project" value="UniProtKB-UniRule"/>
</dbReference>
<dbReference type="RefSeq" id="WP_124764998.1">
    <property type="nucleotide sequence ID" value="NZ_JAFBDY010000012.1"/>
</dbReference>
<gene>
    <name evidence="4" type="primary">aroH</name>
    <name evidence="4" type="ORF">EBB45_11960</name>
</gene>
<reference evidence="4 5" key="1">
    <citation type="journal article" date="2013" name="J. Microbiol.">
        <title>Lysinibacillus chungkukjangi sp. nov., isolated from Chungkukjang, Korean fermented soybean food.</title>
        <authorList>
            <person name="Kim S.J."/>
            <person name="Jang Y.H."/>
            <person name="Hamada M."/>
            <person name="Ahn J.H."/>
            <person name="Weon H.Y."/>
            <person name="Suzuki K."/>
            <person name="Whang K.S."/>
            <person name="Kwon S.W."/>
        </authorList>
    </citation>
    <scope>NUCLEOTIDE SEQUENCE [LARGE SCALE GENOMIC DNA]</scope>
    <source>
        <strain evidence="4 5">MCCC 1A12701</strain>
    </source>
</reference>
<feature type="binding site" evidence="2">
    <location>
        <position position="6"/>
    </location>
    <ligand>
        <name>prephenate</name>
        <dbReference type="ChEBI" id="CHEBI:29934"/>
    </ligand>
</feature>
<comment type="caution">
    <text evidence="4">The sequence shown here is derived from an EMBL/GenBank/DDBJ whole genome shotgun (WGS) entry which is preliminary data.</text>
</comment>
<protein>
    <recommendedName>
        <fullName evidence="1 3">chorismate mutase</fullName>
        <ecNumber evidence="1 3">5.4.99.5</ecNumber>
    </recommendedName>
</protein>
<dbReference type="PANTHER" id="PTHR21164">
    <property type="entry name" value="CHORISMATE MUTASE"/>
    <property type="match status" value="1"/>
</dbReference>
<dbReference type="PIRSF" id="PIRSF005965">
    <property type="entry name" value="Chor_mut_AroH"/>
    <property type="match status" value="1"/>
</dbReference>
<dbReference type="NCBIfam" id="TIGR01796">
    <property type="entry name" value="CM_mono_aroH"/>
    <property type="match status" value="1"/>
</dbReference>
<dbReference type="Gene3D" id="3.30.1330.40">
    <property type="entry name" value="RutC-like"/>
    <property type="match status" value="1"/>
</dbReference>
<dbReference type="CDD" id="cd02185">
    <property type="entry name" value="AroH"/>
    <property type="match status" value="1"/>
</dbReference>
<dbReference type="Pfam" id="PF07736">
    <property type="entry name" value="CM_1"/>
    <property type="match status" value="1"/>
</dbReference>
<dbReference type="EMBL" id="RRCT01000010">
    <property type="protein sequence ID" value="RQW74310.1"/>
    <property type="molecule type" value="Genomic_DNA"/>
</dbReference>